<dbReference type="SMART" id="SM00028">
    <property type="entry name" value="TPR"/>
    <property type="match status" value="9"/>
</dbReference>
<dbReference type="Gene3D" id="3.40.50.300">
    <property type="entry name" value="P-loop containing nucleotide triphosphate hydrolases"/>
    <property type="match status" value="1"/>
</dbReference>
<feature type="domain" description="TIR" evidence="5">
    <location>
        <begin position="15"/>
        <end position="135"/>
    </location>
</feature>
<dbReference type="InterPro" id="IPR000157">
    <property type="entry name" value="TIR_dom"/>
</dbReference>
<protein>
    <submittedName>
        <fullName evidence="6">Tetratricopeptide repeat protein</fullName>
    </submittedName>
</protein>
<dbReference type="PROSITE" id="PS50005">
    <property type="entry name" value="TPR"/>
    <property type="match status" value="5"/>
</dbReference>
<feature type="domain" description="NB-ARC" evidence="4">
    <location>
        <begin position="200"/>
        <end position="312"/>
    </location>
</feature>
<dbReference type="InterPro" id="IPR002182">
    <property type="entry name" value="NB-ARC"/>
</dbReference>
<dbReference type="PANTHER" id="PTHR45641">
    <property type="entry name" value="TETRATRICOPEPTIDE REPEAT PROTEIN (AFU_ORTHOLOGUE AFUA_6G03870)"/>
    <property type="match status" value="1"/>
</dbReference>
<dbReference type="InterPro" id="IPR019734">
    <property type="entry name" value="TPR_rpt"/>
</dbReference>
<evidence type="ECO:0000256" key="3">
    <source>
        <dbReference type="PROSITE-ProRule" id="PRU00339"/>
    </source>
</evidence>
<dbReference type="SUPFAM" id="SSF52540">
    <property type="entry name" value="P-loop containing nucleoside triphosphate hydrolases"/>
    <property type="match status" value="1"/>
</dbReference>
<dbReference type="PANTHER" id="PTHR45641:SF19">
    <property type="entry name" value="NEPHROCYSTIN-3"/>
    <property type="match status" value="1"/>
</dbReference>
<evidence type="ECO:0000259" key="5">
    <source>
        <dbReference type="Pfam" id="PF13676"/>
    </source>
</evidence>
<evidence type="ECO:0000256" key="2">
    <source>
        <dbReference type="ARBA" id="ARBA00022803"/>
    </source>
</evidence>
<organism evidence="6 7">
    <name type="scientific">Drouetiella hepatica Uher 2000/2452</name>
    <dbReference type="NCBI Taxonomy" id="904376"/>
    <lineage>
        <taxon>Bacteria</taxon>
        <taxon>Bacillati</taxon>
        <taxon>Cyanobacteriota</taxon>
        <taxon>Cyanophyceae</taxon>
        <taxon>Oculatellales</taxon>
        <taxon>Oculatellaceae</taxon>
        <taxon>Drouetiella</taxon>
    </lineage>
</organism>
<sequence length="947" mass="105734">MTSSLGTAPTLNFDVFLCHNSADKPTIRAIATQLQQHNISYWLDEEQLPPGCHWLDTQERDMAQLIAVAVFVGRNGIGKWQRIEISIFLQRFVEHDLRVIPVFLADAPPETDLMMFLKLFTWVDFRRQDSAPMELLIQGITRDRTNTNSVPIAEAKRIIAAEIKTKFQVPYLRNVYFTGRSQLLQDLHAELTGTGVAALSQVAAIAGLGGIGKTQTAVEYAYRHFPVDYDWVFWVKAETELSAVTDLAAIGRSLSLAGATLDELAVQVRQWLETHDRWLLIFDNADQPELLKLVLPRRHAGRILLTSRARRFVSVGIRAALEIGKLSLKESIAFLSDRTQRLELDAAELAAVEALARELDGLPLVLEQAGAYLDQMQVRFAVYLAHYRQQRLALLARQMPETGDYPASVATTWVLNFEETGRRSPLAVQILQVSAVWAADDIPEALLQQSQLGLGADELTLAEGLGALANFSLIQRDGGFYSIHRMVQEVVWQGLAVAVRQDWLERAIATLNAMFPNASKIENWQVCGQLVSHVQAIAARLEVNPVDTPEIGFLLNAAGYYLHEQGRYSEAEPLYERSLSIREQQLGADHPTVASSLNNLAELYQSQGRYSEAELLSKRSLSIFEQQLGADHPTIATSLNNLAELYQSQGRYSEAELLSKRSLSIFEQQLGADHPTVATSLNNLALLYYSQGRYSEAELLSKRSLSLKEQQLGADHPTIATSLNNLALLYYSQGRYSEAELLSKRSLSIFEQQLGADHPTVATSLNNLAELYRTQGRYSEAEPLFERSLSIRERQLGAAHPDVALSLHNLAGLYQSQGRYSEAEPLFERSLSIWERQLGADHPDVASSLHNLAGLYESQGRYSEAEPLYERSLSIRERQLGAAHPDVASSLHDLAYLYESQGRYSEAEPLFERSLSILEKVLPANHPNLAIVRGNLERLRSQLESGA</sequence>
<dbReference type="SUPFAM" id="SSF52200">
    <property type="entry name" value="Toll/Interleukin receptor TIR domain"/>
    <property type="match status" value="1"/>
</dbReference>
<dbReference type="Gene3D" id="1.25.40.10">
    <property type="entry name" value="Tetratricopeptide repeat domain"/>
    <property type="match status" value="4"/>
</dbReference>
<feature type="repeat" description="TPR" evidence="3">
    <location>
        <begin position="762"/>
        <end position="795"/>
    </location>
</feature>
<comment type="caution">
    <text evidence="6">The sequence shown here is derived from an EMBL/GenBank/DDBJ whole genome shotgun (WGS) entry which is preliminary data.</text>
</comment>
<reference evidence="6" key="2">
    <citation type="journal article" date="2022" name="Microbiol. Resour. Announc.">
        <title>Metagenome Sequencing to Explore Phylogenomics of Terrestrial Cyanobacteria.</title>
        <authorList>
            <person name="Ward R.D."/>
            <person name="Stajich J.E."/>
            <person name="Johansen J.R."/>
            <person name="Huntemann M."/>
            <person name="Clum A."/>
            <person name="Foster B."/>
            <person name="Foster B."/>
            <person name="Roux S."/>
            <person name="Palaniappan K."/>
            <person name="Varghese N."/>
            <person name="Mukherjee S."/>
            <person name="Reddy T.B.K."/>
            <person name="Daum C."/>
            <person name="Copeland A."/>
            <person name="Chen I.A."/>
            <person name="Ivanova N.N."/>
            <person name="Kyrpides N.C."/>
            <person name="Shapiro N."/>
            <person name="Eloe-Fadrosh E.A."/>
            <person name="Pietrasiak N."/>
        </authorList>
    </citation>
    <scope>NUCLEOTIDE SEQUENCE</scope>
    <source>
        <strain evidence="6">UHER 2000/2452</strain>
    </source>
</reference>
<dbReference type="GO" id="GO:0007165">
    <property type="term" value="P:signal transduction"/>
    <property type="evidence" value="ECO:0007669"/>
    <property type="project" value="InterPro"/>
</dbReference>
<name>A0A951QCJ5_9CYAN</name>
<feature type="repeat" description="TPR" evidence="3">
    <location>
        <begin position="804"/>
        <end position="837"/>
    </location>
</feature>
<evidence type="ECO:0000256" key="1">
    <source>
        <dbReference type="ARBA" id="ARBA00022737"/>
    </source>
</evidence>
<dbReference type="InterPro" id="IPR035897">
    <property type="entry name" value="Toll_tir_struct_dom_sf"/>
</dbReference>
<reference evidence="6" key="1">
    <citation type="submission" date="2021-05" db="EMBL/GenBank/DDBJ databases">
        <authorList>
            <person name="Pietrasiak N."/>
            <person name="Ward R."/>
            <person name="Stajich J.E."/>
            <person name="Kurbessoian T."/>
        </authorList>
    </citation>
    <scope>NUCLEOTIDE SEQUENCE</scope>
    <source>
        <strain evidence="6">UHER 2000/2452</strain>
    </source>
</reference>
<dbReference type="Pfam" id="PF13676">
    <property type="entry name" value="TIR_2"/>
    <property type="match status" value="1"/>
</dbReference>
<keyword evidence="1" id="KW-0677">Repeat</keyword>
<evidence type="ECO:0000313" key="6">
    <source>
        <dbReference type="EMBL" id="MBW4660317.1"/>
    </source>
</evidence>
<dbReference type="Gene3D" id="3.40.50.10140">
    <property type="entry name" value="Toll/interleukin-1 receptor homology (TIR) domain"/>
    <property type="match status" value="1"/>
</dbReference>
<accession>A0A951QCJ5</accession>
<dbReference type="Pfam" id="PF00931">
    <property type="entry name" value="NB-ARC"/>
    <property type="match status" value="1"/>
</dbReference>
<dbReference type="AlphaFoldDB" id="A0A951QCJ5"/>
<evidence type="ECO:0000313" key="7">
    <source>
        <dbReference type="Proteomes" id="UP000757435"/>
    </source>
</evidence>
<dbReference type="SUPFAM" id="SSF48452">
    <property type="entry name" value="TPR-like"/>
    <property type="match status" value="1"/>
</dbReference>
<keyword evidence="2 3" id="KW-0802">TPR repeat</keyword>
<evidence type="ECO:0000259" key="4">
    <source>
        <dbReference type="Pfam" id="PF00931"/>
    </source>
</evidence>
<feature type="repeat" description="TPR" evidence="3">
    <location>
        <begin position="888"/>
        <end position="921"/>
    </location>
</feature>
<dbReference type="InterPro" id="IPR011990">
    <property type="entry name" value="TPR-like_helical_dom_sf"/>
</dbReference>
<feature type="repeat" description="TPR" evidence="3">
    <location>
        <begin position="846"/>
        <end position="879"/>
    </location>
</feature>
<dbReference type="InterPro" id="IPR027417">
    <property type="entry name" value="P-loop_NTPase"/>
</dbReference>
<dbReference type="PRINTS" id="PR00381">
    <property type="entry name" value="KINESINLIGHT"/>
</dbReference>
<dbReference type="NCBIfam" id="NF040586">
    <property type="entry name" value="FxSxx_TPR"/>
    <property type="match status" value="1"/>
</dbReference>
<dbReference type="Pfam" id="PF13374">
    <property type="entry name" value="TPR_10"/>
    <property type="match status" value="1"/>
</dbReference>
<dbReference type="EMBL" id="JAHHHD010000019">
    <property type="protein sequence ID" value="MBW4660317.1"/>
    <property type="molecule type" value="Genomic_DNA"/>
</dbReference>
<feature type="repeat" description="TPR" evidence="3">
    <location>
        <begin position="678"/>
        <end position="711"/>
    </location>
</feature>
<dbReference type="Pfam" id="PF13424">
    <property type="entry name" value="TPR_12"/>
    <property type="match status" value="4"/>
</dbReference>
<dbReference type="Proteomes" id="UP000757435">
    <property type="component" value="Unassembled WGS sequence"/>
</dbReference>
<proteinExistence type="predicted"/>
<dbReference type="GO" id="GO:0043531">
    <property type="term" value="F:ADP binding"/>
    <property type="evidence" value="ECO:0007669"/>
    <property type="project" value="InterPro"/>
</dbReference>
<gene>
    <name evidence="6" type="ORF">KME15_16710</name>
</gene>